<feature type="transmembrane region" description="Helical" evidence="1">
    <location>
        <begin position="344"/>
        <end position="365"/>
    </location>
</feature>
<evidence type="ECO:0000313" key="2">
    <source>
        <dbReference type="EMBL" id="KPH87808.1"/>
    </source>
</evidence>
<sequence length="442" mass="49189">MKPPMDISPRTEPGERLGLALCFAFLLWANWITPLWADDYCRTMPFNPATILRIVWGNYNFWTGRWFTTLVTFMVLDLRPYGSLAAFAVVNAGIFTFLVRVVVHMCRAVAGQPAPARLRDGVTQYVLVFLMLWWLPRTIGEVALWKTGSIGYLWPVAGEMWLLARILSRRTDMNMVQYVAVFLIATFLEPLSLLLTLILAGDAARAWKRGQRVPWALACSHAMGTLVLGIAPGNYVRQRTMVPSPPADRLDGLLGNLGSLFDPFWLPFVALIGIGLFMGRRQVSCPACLRAGHGIWFVGLALAYMALLLMFPREALAARVSFPASVLLVCYLACLLFTCPIGRPFGMVLASGCAGLVVMHMVIVVPDLTRLARISHDWVASTREQVARDQPVILPRVTMGPRHKLLYVRKDIIFVGINPDPHNMLTMCFARAMGASTVRSVP</sequence>
<keyword evidence="1" id="KW-0472">Membrane</keyword>
<keyword evidence="1" id="KW-0812">Transmembrane</keyword>
<feature type="transmembrane region" description="Helical" evidence="1">
    <location>
        <begin position="291"/>
        <end position="309"/>
    </location>
</feature>
<organism evidence="2 3">
    <name type="scientific">Komagataeibacter intermedius AF2</name>
    <dbReference type="NCBI Taxonomy" id="1458464"/>
    <lineage>
        <taxon>Bacteria</taxon>
        <taxon>Pseudomonadati</taxon>
        <taxon>Pseudomonadota</taxon>
        <taxon>Alphaproteobacteria</taxon>
        <taxon>Acetobacterales</taxon>
        <taxon>Acetobacteraceae</taxon>
        <taxon>Komagataeibacter</taxon>
    </lineage>
</organism>
<proteinExistence type="predicted"/>
<evidence type="ECO:0000256" key="1">
    <source>
        <dbReference type="SAM" id="Phobius"/>
    </source>
</evidence>
<comment type="caution">
    <text evidence="2">The sequence shown here is derived from an EMBL/GenBank/DDBJ whole genome shotgun (WGS) entry which is preliminary data.</text>
</comment>
<feature type="transmembrane region" description="Helical" evidence="1">
    <location>
        <begin position="176"/>
        <end position="201"/>
    </location>
</feature>
<dbReference type="InterPro" id="IPR045691">
    <property type="entry name" value="DUF6056"/>
</dbReference>
<feature type="transmembrane region" description="Helical" evidence="1">
    <location>
        <begin position="84"/>
        <end position="106"/>
    </location>
</feature>
<accession>A0A0N1FCP9</accession>
<feature type="transmembrane region" description="Helical" evidence="1">
    <location>
        <begin position="118"/>
        <end position="136"/>
    </location>
</feature>
<reference evidence="2 3" key="1">
    <citation type="submission" date="2015-07" db="EMBL/GenBank/DDBJ databases">
        <title>Draft Genome Sequence of Komagataeibacter intermedius Strain AF2, Isolated from Kombucha Tea.</title>
        <authorList>
            <person name="Santos R.A."/>
            <person name="Berretta A.A."/>
            <person name="Barud H.S."/>
            <person name="Ribeiro S.J."/>
            <person name="Gonzalez-Garcia L.N."/>
            <person name="Zucchi T.D."/>
            <person name="Goldman G.H."/>
            <person name="Riano-Pachon D.M."/>
        </authorList>
    </citation>
    <scope>NUCLEOTIDE SEQUENCE [LARGE SCALE GENOMIC DNA]</scope>
    <source>
        <strain evidence="2 3">AF2</strain>
    </source>
</reference>
<feature type="transmembrane region" description="Helical" evidence="1">
    <location>
        <begin position="213"/>
        <end position="236"/>
    </location>
</feature>
<dbReference type="Proteomes" id="UP000031553">
    <property type="component" value="Unassembled WGS sequence"/>
</dbReference>
<protein>
    <recommendedName>
        <fullName evidence="4">Transmembrane protein</fullName>
    </recommendedName>
</protein>
<dbReference type="Pfam" id="PF19528">
    <property type="entry name" value="DUF6056"/>
    <property type="match status" value="1"/>
</dbReference>
<name>A0A0N1FCP9_9PROT</name>
<dbReference type="EMBL" id="JUFX02000101">
    <property type="protein sequence ID" value="KPH87808.1"/>
    <property type="molecule type" value="Genomic_DNA"/>
</dbReference>
<feature type="transmembrane region" description="Helical" evidence="1">
    <location>
        <begin position="316"/>
        <end position="338"/>
    </location>
</feature>
<dbReference type="OrthoDB" id="7279113at2"/>
<dbReference type="AlphaFoldDB" id="A0A0N1FCP9"/>
<gene>
    <name evidence="2" type="ORF">GLUCOINTEAF2_0202048</name>
</gene>
<feature type="transmembrane region" description="Helical" evidence="1">
    <location>
        <begin position="257"/>
        <end position="279"/>
    </location>
</feature>
<evidence type="ECO:0008006" key="4">
    <source>
        <dbReference type="Google" id="ProtNLM"/>
    </source>
</evidence>
<evidence type="ECO:0000313" key="3">
    <source>
        <dbReference type="Proteomes" id="UP000031553"/>
    </source>
</evidence>
<keyword evidence="1" id="KW-1133">Transmembrane helix</keyword>